<dbReference type="KEGG" id="abaw:D5400_06400"/>
<evidence type="ECO:0000256" key="1">
    <source>
        <dbReference type="ARBA" id="ARBA00004429"/>
    </source>
</evidence>
<feature type="transmembrane region" description="Helical" evidence="9">
    <location>
        <begin position="78"/>
        <end position="98"/>
    </location>
</feature>
<evidence type="ECO:0000256" key="6">
    <source>
        <dbReference type="ARBA" id="ARBA00022989"/>
    </source>
</evidence>
<dbReference type="OrthoDB" id="9814020at2"/>
<evidence type="ECO:0000256" key="7">
    <source>
        <dbReference type="ARBA" id="ARBA00023136"/>
    </source>
</evidence>
<dbReference type="Pfam" id="PF04143">
    <property type="entry name" value="Sulf_transp"/>
    <property type="match status" value="1"/>
</dbReference>
<feature type="transmembrane region" description="Helical" evidence="9">
    <location>
        <begin position="47"/>
        <end position="66"/>
    </location>
</feature>
<dbReference type="Proteomes" id="UP000268192">
    <property type="component" value="Chromosome"/>
</dbReference>
<dbReference type="PANTHER" id="PTHR30574:SF1">
    <property type="entry name" value="SULPHUR TRANSPORT DOMAIN-CONTAINING PROTEIN"/>
    <property type="match status" value="1"/>
</dbReference>
<organism evidence="10 11">
    <name type="scientific">Georhizobium profundi</name>
    <dbReference type="NCBI Taxonomy" id="2341112"/>
    <lineage>
        <taxon>Bacteria</taxon>
        <taxon>Pseudomonadati</taxon>
        <taxon>Pseudomonadota</taxon>
        <taxon>Alphaproteobacteria</taxon>
        <taxon>Hyphomicrobiales</taxon>
        <taxon>Rhizobiaceae</taxon>
        <taxon>Georhizobium</taxon>
    </lineage>
</organism>
<keyword evidence="4" id="KW-0997">Cell inner membrane</keyword>
<keyword evidence="2" id="KW-0813">Transport</keyword>
<evidence type="ECO:0000313" key="11">
    <source>
        <dbReference type="Proteomes" id="UP000268192"/>
    </source>
</evidence>
<sequence length="140" mass="14109">MTEFTPLASLAGGALIGLSAVLLMAFEGRIAGISGIAGRLLPPYEDAGFRSRLAFVIGLIAAPLAYGFATGAPVTQTVSSNVALMVAAGLLVGFGSVYGNGCTSGHGVCGLSRLSARSLVATIVFMATAFVTVFATRHVL</sequence>
<keyword evidence="6 9" id="KW-1133">Transmembrane helix</keyword>
<accession>A0A3Q8XPI0</accession>
<evidence type="ECO:0000256" key="3">
    <source>
        <dbReference type="ARBA" id="ARBA00022475"/>
    </source>
</evidence>
<dbReference type="InterPro" id="IPR007272">
    <property type="entry name" value="Sulf_transp_TsuA/YedE"/>
</dbReference>
<dbReference type="EMBL" id="CP032509">
    <property type="protein sequence ID" value="AZN70956.1"/>
    <property type="molecule type" value="Genomic_DNA"/>
</dbReference>
<comment type="similarity">
    <text evidence="8">Belongs to the TsuA/YedE (TC 9.B.102) family.</text>
</comment>
<keyword evidence="5 9" id="KW-0812">Transmembrane</keyword>
<feature type="transmembrane region" description="Helical" evidence="9">
    <location>
        <begin position="119"/>
        <end position="139"/>
    </location>
</feature>
<dbReference type="PANTHER" id="PTHR30574">
    <property type="entry name" value="INNER MEMBRANE PROTEIN YEDE"/>
    <property type="match status" value="1"/>
</dbReference>
<keyword evidence="3" id="KW-1003">Cell membrane</keyword>
<evidence type="ECO:0000256" key="5">
    <source>
        <dbReference type="ARBA" id="ARBA00022692"/>
    </source>
</evidence>
<comment type="subcellular location">
    <subcellularLocation>
        <location evidence="1">Cell inner membrane</location>
        <topology evidence="1">Multi-pass membrane protein</topology>
    </subcellularLocation>
</comment>
<evidence type="ECO:0000256" key="8">
    <source>
        <dbReference type="ARBA" id="ARBA00035655"/>
    </source>
</evidence>
<keyword evidence="7 9" id="KW-0472">Membrane</keyword>
<evidence type="ECO:0000256" key="9">
    <source>
        <dbReference type="SAM" id="Phobius"/>
    </source>
</evidence>
<proteinExistence type="inferred from homology"/>
<evidence type="ECO:0000256" key="4">
    <source>
        <dbReference type="ARBA" id="ARBA00022519"/>
    </source>
</evidence>
<name>A0A3Q8XPI0_9HYPH</name>
<protein>
    <submittedName>
        <fullName evidence="10">YeeE/YedE family protein</fullName>
    </submittedName>
</protein>
<dbReference type="GO" id="GO:0005886">
    <property type="term" value="C:plasma membrane"/>
    <property type="evidence" value="ECO:0007669"/>
    <property type="project" value="UniProtKB-SubCell"/>
</dbReference>
<dbReference type="RefSeq" id="WP_126008736.1">
    <property type="nucleotide sequence ID" value="NZ_CP032509.1"/>
</dbReference>
<dbReference type="AlphaFoldDB" id="A0A3Q8XPI0"/>
<evidence type="ECO:0000313" key="10">
    <source>
        <dbReference type="EMBL" id="AZN70956.1"/>
    </source>
</evidence>
<reference evidence="10 11" key="1">
    <citation type="submission" date="2018-09" db="EMBL/GenBank/DDBJ databases">
        <title>Marinorhizobium profundi gen. nov., sp. nov., isolated from a deep-sea sediment sample from the New Britain Trench and proposal of Marinorhizobiaceae fam. nov. in the order Rhizobiales of the class Alphaproteobacteria.</title>
        <authorList>
            <person name="Cao J."/>
        </authorList>
    </citation>
    <scope>NUCLEOTIDE SEQUENCE [LARGE SCALE GENOMIC DNA]</scope>
    <source>
        <strain evidence="10 11">WS11</strain>
    </source>
</reference>
<gene>
    <name evidence="10" type="ORF">D5400_06400</name>
</gene>
<evidence type="ECO:0000256" key="2">
    <source>
        <dbReference type="ARBA" id="ARBA00022448"/>
    </source>
</evidence>
<keyword evidence="11" id="KW-1185">Reference proteome</keyword>
<feature type="transmembrane region" description="Helical" evidence="9">
    <location>
        <begin position="6"/>
        <end position="26"/>
    </location>
</feature>